<comment type="catalytic activity">
    <reaction evidence="1 16">
        <text>4-fumarylacetoacetate + H2O = acetoacetate + fumarate + H(+)</text>
        <dbReference type="Rhea" id="RHEA:10244"/>
        <dbReference type="ChEBI" id="CHEBI:13705"/>
        <dbReference type="ChEBI" id="CHEBI:15377"/>
        <dbReference type="ChEBI" id="CHEBI:15378"/>
        <dbReference type="ChEBI" id="CHEBI:18034"/>
        <dbReference type="ChEBI" id="CHEBI:29806"/>
        <dbReference type="EC" id="3.7.1.2"/>
    </reaction>
</comment>
<dbReference type="Proteomes" id="UP001143981">
    <property type="component" value="Unassembled WGS sequence"/>
</dbReference>
<organism evidence="19 20">
    <name type="scientific">Coemansia biformis</name>
    <dbReference type="NCBI Taxonomy" id="1286918"/>
    <lineage>
        <taxon>Eukaryota</taxon>
        <taxon>Fungi</taxon>
        <taxon>Fungi incertae sedis</taxon>
        <taxon>Zoopagomycota</taxon>
        <taxon>Kickxellomycotina</taxon>
        <taxon>Kickxellomycetes</taxon>
        <taxon>Kickxellales</taxon>
        <taxon>Kickxellaceae</taxon>
        <taxon>Coemansia</taxon>
    </lineage>
</organism>
<dbReference type="FunFam" id="3.90.850.10:FF:000004">
    <property type="entry name" value="Fumarylacetoacetase"/>
    <property type="match status" value="1"/>
</dbReference>
<feature type="binding site" evidence="15">
    <location>
        <position position="237"/>
    </location>
    <ligand>
        <name>Mg(2+)</name>
        <dbReference type="ChEBI" id="CHEBI:18420"/>
    </ligand>
</feature>
<evidence type="ECO:0000256" key="10">
    <source>
        <dbReference type="ARBA" id="ARBA00022878"/>
    </source>
</evidence>
<dbReference type="Pfam" id="PF01557">
    <property type="entry name" value="FAA_hydrolase"/>
    <property type="match status" value="1"/>
</dbReference>
<feature type="binding site" evidence="14">
    <location>
        <position position="146"/>
    </location>
    <ligand>
        <name>substrate</name>
    </ligand>
</feature>
<feature type="binding site" evidence="14">
    <location>
        <position position="358"/>
    </location>
    <ligand>
        <name>substrate</name>
    </ligand>
</feature>
<accession>A0A9W8CX24</accession>
<dbReference type="NCBIfam" id="TIGR01266">
    <property type="entry name" value="fum_ac_acetase"/>
    <property type="match status" value="1"/>
</dbReference>
<evidence type="ECO:0000256" key="16">
    <source>
        <dbReference type="RuleBase" id="RU366008"/>
    </source>
</evidence>
<dbReference type="InterPro" id="IPR011234">
    <property type="entry name" value="Fumarylacetoacetase-like_C"/>
</dbReference>
<dbReference type="AlphaFoldDB" id="A0A9W8CX24"/>
<evidence type="ECO:0000256" key="13">
    <source>
        <dbReference type="PIRSR" id="PIRSR605959-1"/>
    </source>
</evidence>
<feature type="binding site" evidence="15">
    <location>
        <position position="203"/>
    </location>
    <ligand>
        <name>Ca(2+)</name>
        <dbReference type="ChEBI" id="CHEBI:29108"/>
    </ligand>
</feature>
<gene>
    <name evidence="19" type="ORF">LPJ61_004120</name>
</gene>
<evidence type="ECO:0000259" key="17">
    <source>
        <dbReference type="Pfam" id="PF01557"/>
    </source>
</evidence>
<keyword evidence="20" id="KW-1185">Reference proteome</keyword>
<comment type="similarity">
    <text evidence="3 16">Belongs to the FAH family.</text>
</comment>
<feature type="binding site" evidence="15">
    <location>
        <position position="237"/>
    </location>
    <ligand>
        <name>Ca(2+)</name>
        <dbReference type="ChEBI" id="CHEBI:29108"/>
    </ligand>
</feature>
<dbReference type="Gene3D" id="3.90.850.10">
    <property type="entry name" value="Fumarylacetoacetase-like, C-terminal domain"/>
    <property type="match status" value="1"/>
</dbReference>
<feature type="binding site" evidence="15">
    <location>
        <position position="130"/>
    </location>
    <ligand>
        <name>Ca(2+)</name>
        <dbReference type="ChEBI" id="CHEBI:29108"/>
    </ligand>
</feature>
<evidence type="ECO:0000256" key="7">
    <source>
        <dbReference type="ARBA" id="ARBA00022801"/>
    </source>
</evidence>
<feature type="binding site" evidence="14">
    <location>
        <position position="132"/>
    </location>
    <ligand>
        <name>substrate</name>
    </ligand>
</feature>
<dbReference type="Gene3D" id="2.30.30.230">
    <property type="entry name" value="Fumarylacetoacetase, N-terminal domain"/>
    <property type="match status" value="1"/>
</dbReference>
<dbReference type="InterPro" id="IPR036663">
    <property type="entry name" value="Fumarylacetoacetase_C_sf"/>
</dbReference>
<keyword evidence="7 16" id="KW-0378">Hydrolase</keyword>
<dbReference type="Pfam" id="PF09298">
    <property type="entry name" value="FAA_hydrolase_N"/>
    <property type="match status" value="1"/>
</dbReference>
<evidence type="ECO:0000259" key="18">
    <source>
        <dbReference type="Pfam" id="PF09298"/>
    </source>
</evidence>
<evidence type="ECO:0000256" key="3">
    <source>
        <dbReference type="ARBA" id="ARBA00010211"/>
    </source>
</evidence>
<evidence type="ECO:0000256" key="4">
    <source>
        <dbReference type="ARBA" id="ARBA00012094"/>
    </source>
</evidence>
<comment type="pathway">
    <text evidence="2 16">Amino-acid degradation; L-phenylalanine degradation; acetoacetate and fumarate from L-phenylalanine: step 6/6.</text>
</comment>
<feature type="binding site" evidence="14">
    <location>
        <position position="248"/>
    </location>
    <ligand>
        <name>substrate</name>
    </ligand>
</feature>
<feature type="binding site" evidence="15">
    <location>
        <position position="257"/>
    </location>
    <ligand>
        <name>Mg(2+)</name>
        <dbReference type="ChEBI" id="CHEBI:18420"/>
    </ligand>
</feature>
<feature type="domain" description="Fumarylacetoacetase N-terminal" evidence="18">
    <location>
        <begin position="17"/>
        <end position="122"/>
    </location>
</feature>
<dbReference type="InterPro" id="IPR036462">
    <property type="entry name" value="Fumarylacetoacetase_N_sf"/>
</dbReference>
<evidence type="ECO:0000313" key="19">
    <source>
        <dbReference type="EMBL" id="KAJ1728274.1"/>
    </source>
</evidence>
<evidence type="ECO:0000256" key="1">
    <source>
        <dbReference type="ARBA" id="ARBA00000353"/>
    </source>
</evidence>
<dbReference type="GO" id="GO:0006559">
    <property type="term" value="P:L-phenylalanine catabolic process"/>
    <property type="evidence" value="ECO:0007669"/>
    <property type="project" value="UniProtKB-UniRule"/>
</dbReference>
<dbReference type="GO" id="GO:1902000">
    <property type="term" value="P:homogentisate catabolic process"/>
    <property type="evidence" value="ECO:0007669"/>
    <property type="project" value="TreeGrafter"/>
</dbReference>
<protein>
    <recommendedName>
        <fullName evidence="5 16">Fumarylacetoacetase</fullName>
        <ecNumber evidence="4 16">3.7.1.2</ecNumber>
    </recommendedName>
    <alternativeName>
        <fullName evidence="12 16">Fumarylacetoacetate hydrolase</fullName>
    </alternativeName>
</protein>
<evidence type="ECO:0000313" key="20">
    <source>
        <dbReference type="Proteomes" id="UP001143981"/>
    </source>
</evidence>
<dbReference type="GO" id="GO:0004334">
    <property type="term" value="F:fumarylacetoacetase activity"/>
    <property type="evidence" value="ECO:0007669"/>
    <property type="project" value="UniProtKB-UniRule"/>
</dbReference>
<comment type="cofactor">
    <cofactor evidence="16">
        <name>Mg(2+)</name>
        <dbReference type="ChEBI" id="CHEBI:18420"/>
    </cofactor>
    <cofactor evidence="16">
        <name>Ca(2+)</name>
        <dbReference type="ChEBI" id="CHEBI:29108"/>
    </cofactor>
</comment>
<keyword evidence="6 15" id="KW-0479">Metal-binding</keyword>
<feature type="active site" description="Proton acceptor" evidence="13">
    <location>
        <position position="137"/>
    </location>
</feature>
<evidence type="ECO:0000256" key="15">
    <source>
        <dbReference type="PIRSR" id="PIRSR605959-3"/>
    </source>
</evidence>
<dbReference type="InterPro" id="IPR015377">
    <property type="entry name" value="Fumarylacetoacetase_N"/>
</dbReference>
<dbReference type="GO" id="GO:0046872">
    <property type="term" value="F:metal ion binding"/>
    <property type="evidence" value="ECO:0007669"/>
    <property type="project" value="UniProtKB-UniRule"/>
</dbReference>
<dbReference type="EC" id="3.7.1.2" evidence="4 16"/>
<comment type="caution">
    <text evidence="19">The sequence shown here is derived from an EMBL/GenBank/DDBJ whole genome shotgun (WGS) entry which is preliminary data.</text>
</comment>
<sequence>MKCTFVDVAPESDFSIQNLPYGIYSTADAAEPHVGVAIGSHVLDMGALARLGLFGGIAGLDAERVFGQPQLNEFMSLGRPVWRAVRLALQSFLSDGENATRRQVGSVGAVAVPLSAARMHLPASIGDYTDFYASREHATNVGTMFRGKDNALMPNWTHLPVGYHGRASSIVVSGTALRRPSGQRRPDPARPPVFGPSARLDYELEAAFFVGPGNALGTPLSVEQAEERIFGMVLMNDWSARDIQAWEYVPLGPFLGKNFGTTISPWVVTMDALEPFRAPQPAQDPEPLPYLRTPPSAPAHGGYDISLSVDIKPSGRDEFFPLTRSNLKHMYWSLRQQLAHHAINGCNMRPGDLCGTGTISGPTDESFGSMLELSWSGQKDVPLGDSGVTRKFIEDNDVVRITGSCQGDGFRVGFGECIGQVLPALDLGL</sequence>
<evidence type="ECO:0000256" key="9">
    <source>
        <dbReference type="ARBA" id="ARBA00022842"/>
    </source>
</evidence>
<dbReference type="SUPFAM" id="SSF63433">
    <property type="entry name" value="Fumarylacetoacetate hydrolase, FAH, N-terminal domain"/>
    <property type="match status" value="1"/>
</dbReference>
<dbReference type="PANTHER" id="PTHR43069:SF2">
    <property type="entry name" value="FUMARYLACETOACETASE"/>
    <property type="match status" value="1"/>
</dbReference>
<evidence type="ECO:0000256" key="8">
    <source>
        <dbReference type="ARBA" id="ARBA00022837"/>
    </source>
</evidence>
<dbReference type="GO" id="GO:0006572">
    <property type="term" value="P:L-tyrosine catabolic process"/>
    <property type="evidence" value="ECO:0007669"/>
    <property type="project" value="UniProtKB-UniRule"/>
</dbReference>
<keyword evidence="10 16" id="KW-0828">Tyrosine catabolism</keyword>
<dbReference type="PANTHER" id="PTHR43069">
    <property type="entry name" value="FUMARYLACETOACETASE"/>
    <property type="match status" value="1"/>
</dbReference>
<evidence type="ECO:0000256" key="5">
    <source>
        <dbReference type="ARBA" id="ARBA00014741"/>
    </source>
</evidence>
<keyword evidence="11 16" id="KW-0585">Phenylalanine catabolism</keyword>
<feature type="domain" description="Fumarylacetoacetase-like C-terminal" evidence="17">
    <location>
        <begin position="128"/>
        <end position="418"/>
    </location>
</feature>
<name>A0A9W8CX24_9FUNG</name>
<evidence type="ECO:0000256" key="12">
    <source>
        <dbReference type="ARBA" id="ARBA00031740"/>
    </source>
</evidence>
<feature type="binding site" evidence="14">
    <location>
        <position position="244"/>
    </location>
    <ligand>
        <name>substrate</name>
    </ligand>
</feature>
<evidence type="ECO:0000256" key="6">
    <source>
        <dbReference type="ARBA" id="ARBA00022723"/>
    </source>
</evidence>
<dbReference type="InterPro" id="IPR005959">
    <property type="entry name" value="Fumarylacetoacetase"/>
</dbReference>
<keyword evidence="8 15" id="KW-0106">Calcium</keyword>
<dbReference type="SUPFAM" id="SSF56529">
    <property type="entry name" value="FAH"/>
    <property type="match status" value="1"/>
</dbReference>
<keyword evidence="9 15" id="KW-0460">Magnesium</keyword>
<evidence type="ECO:0000256" key="14">
    <source>
        <dbReference type="PIRSR" id="PIRSR605959-2"/>
    </source>
</evidence>
<dbReference type="OrthoDB" id="9971669at2759"/>
<dbReference type="EMBL" id="JANBOI010000855">
    <property type="protein sequence ID" value="KAJ1728274.1"/>
    <property type="molecule type" value="Genomic_DNA"/>
</dbReference>
<feature type="binding site" evidence="15">
    <location>
        <position position="205"/>
    </location>
    <ligand>
        <name>Ca(2+)</name>
        <dbReference type="ChEBI" id="CHEBI:29108"/>
    </ligand>
</feature>
<feature type="binding site" evidence="15">
    <location>
        <position position="261"/>
    </location>
    <ligand>
        <name>Mg(2+)</name>
        <dbReference type="ChEBI" id="CHEBI:18420"/>
    </ligand>
</feature>
<reference evidence="19" key="1">
    <citation type="submission" date="2022-07" db="EMBL/GenBank/DDBJ databases">
        <title>Phylogenomic reconstructions and comparative analyses of Kickxellomycotina fungi.</title>
        <authorList>
            <person name="Reynolds N.K."/>
            <person name="Stajich J.E."/>
            <person name="Barry K."/>
            <person name="Grigoriev I.V."/>
            <person name="Crous P."/>
            <person name="Smith M.E."/>
        </authorList>
    </citation>
    <scope>NUCLEOTIDE SEQUENCE</scope>
    <source>
        <strain evidence="19">BCRC 34381</strain>
    </source>
</reference>
<evidence type="ECO:0000256" key="2">
    <source>
        <dbReference type="ARBA" id="ARBA00004782"/>
    </source>
</evidence>
<evidence type="ECO:0000256" key="11">
    <source>
        <dbReference type="ARBA" id="ARBA00023232"/>
    </source>
</evidence>
<proteinExistence type="inferred from homology"/>